<gene>
    <name evidence="1" type="ORF">SCARUB_04826</name>
</gene>
<name>A0A1E3X365_9BACT</name>
<comment type="caution">
    <text evidence="1">The sequence shown here is derived from an EMBL/GenBank/DDBJ whole genome shotgun (WGS) entry which is preliminary data.</text>
</comment>
<evidence type="ECO:0000313" key="1">
    <source>
        <dbReference type="EMBL" id="ODS30065.1"/>
    </source>
</evidence>
<proteinExistence type="predicted"/>
<dbReference type="Proteomes" id="UP000094056">
    <property type="component" value="Unassembled WGS sequence"/>
</dbReference>
<protein>
    <submittedName>
        <fullName evidence="1">Uncharacterized protein</fullName>
    </submittedName>
</protein>
<sequence>MVDIPEGKYQILLIKLTKILKALFKKNHQDTQSLIQKNHKDTQNLIRESRQDTQNLIGETHKDTQNLIKETQNLIVRESEENRKILQGITNILDKIHDKVA</sequence>
<organism evidence="1 2">
    <name type="scientific">Candidatus Scalindua rubra</name>
    <dbReference type="NCBI Taxonomy" id="1872076"/>
    <lineage>
        <taxon>Bacteria</taxon>
        <taxon>Pseudomonadati</taxon>
        <taxon>Planctomycetota</taxon>
        <taxon>Candidatus Brocadiia</taxon>
        <taxon>Candidatus Brocadiales</taxon>
        <taxon>Candidatus Scalinduaceae</taxon>
        <taxon>Candidatus Scalindua</taxon>
    </lineage>
</organism>
<evidence type="ECO:0000313" key="2">
    <source>
        <dbReference type="Proteomes" id="UP000094056"/>
    </source>
</evidence>
<reference evidence="1 2" key="1">
    <citation type="submission" date="2016-07" db="EMBL/GenBank/DDBJ databases">
        <title>Draft genome of Scalindua rubra, obtained from a brine-seawater interface in the Red Sea, sheds light on salt adaptation in anammox bacteria.</title>
        <authorList>
            <person name="Speth D.R."/>
            <person name="Lagkouvardos I."/>
            <person name="Wang Y."/>
            <person name="Qian P.-Y."/>
            <person name="Dutilh B.E."/>
            <person name="Jetten M.S."/>
        </authorList>
    </citation>
    <scope>NUCLEOTIDE SEQUENCE [LARGE SCALE GENOMIC DNA]</scope>
    <source>
        <strain evidence="1">BSI-1</strain>
    </source>
</reference>
<accession>A0A1E3X365</accession>
<dbReference type="AlphaFoldDB" id="A0A1E3X365"/>
<dbReference type="EMBL" id="MAYW01000292">
    <property type="protein sequence ID" value="ODS30065.1"/>
    <property type="molecule type" value="Genomic_DNA"/>
</dbReference>